<evidence type="ECO:0000313" key="2">
    <source>
        <dbReference type="Proteomes" id="UP001281130"/>
    </source>
</evidence>
<evidence type="ECO:0008006" key="3">
    <source>
        <dbReference type="Google" id="ProtNLM"/>
    </source>
</evidence>
<accession>A0AB35T8K4</accession>
<reference evidence="1" key="1">
    <citation type="submission" date="2023-11" db="EMBL/GenBank/DDBJ databases">
        <title>MicrobeMod: A computational toolkit for identifying prokaryotic methylation and restriction-modification with nanopore sequencing.</title>
        <authorList>
            <person name="Crits-Christoph A."/>
            <person name="Kang S.C."/>
            <person name="Lee H."/>
            <person name="Ostrov N."/>
        </authorList>
    </citation>
    <scope>NUCLEOTIDE SEQUENCE</scope>
    <source>
        <strain evidence="1">ATCC 51242</strain>
    </source>
</reference>
<gene>
    <name evidence="1" type="ORF">SIL72_14765</name>
</gene>
<dbReference type="EMBL" id="JAWXXX010000002">
    <property type="protein sequence ID" value="MDX5895287.1"/>
    <property type="molecule type" value="Genomic_DNA"/>
</dbReference>
<dbReference type="Proteomes" id="UP001281130">
    <property type="component" value="Unassembled WGS sequence"/>
</dbReference>
<name>A0AB35T8K4_RUBRA</name>
<sequence length="60" mass="6968">MSGPAVRNLAISLTTRIEDLLRQERDAVRRRDWLAAKSAAEERTVLQAARQRFEFARRLT</sequence>
<evidence type="ECO:0000313" key="1">
    <source>
        <dbReference type="EMBL" id="MDX5895287.1"/>
    </source>
</evidence>
<organism evidence="1 2">
    <name type="scientific">Rubrobacter radiotolerans</name>
    <name type="common">Arthrobacter radiotolerans</name>
    <dbReference type="NCBI Taxonomy" id="42256"/>
    <lineage>
        <taxon>Bacteria</taxon>
        <taxon>Bacillati</taxon>
        <taxon>Actinomycetota</taxon>
        <taxon>Rubrobacteria</taxon>
        <taxon>Rubrobacterales</taxon>
        <taxon>Rubrobacteraceae</taxon>
        <taxon>Rubrobacter</taxon>
    </lineage>
</organism>
<dbReference type="RefSeq" id="WP_143533777.1">
    <property type="nucleotide sequence ID" value="NZ_JAWXXX010000002.1"/>
</dbReference>
<proteinExistence type="predicted"/>
<protein>
    <recommendedName>
        <fullName evidence="3">Flagellar FliJ protein</fullName>
    </recommendedName>
</protein>
<comment type="caution">
    <text evidence="1">The sequence shown here is derived from an EMBL/GenBank/DDBJ whole genome shotgun (WGS) entry which is preliminary data.</text>
</comment>
<dbReference type="AlphaFoldDB" id="A0AB35T8K4"/>